<dbReference type="PANTHER" id="PTHR31162">
    <property type="entry name" value="MALIC ACID TRANSPORT PROTEIN-RELATED"/>
    <property type="match status" value="1"/>
</dbReference>
<dbReference type="Gene3D" id="1.50.10.150">
    <property type="entry name" value="Voltage-dependent anion channel"/>
    <property type="match status" value="1"/>
</dbReference>
<feature type="compositionally biased region" description="Acidic residues" evidence="5">
    <location>
        <begin position="489"/>
        <end position="500"/>
    </location>
</feature>
<keyword evidence="4 6" id="KW-0472">Membrane</keyword>
<evidence type="ECO:0000256" key="4">
    <source>
        <dbReference type="ARBA" id="ARBA00023136"/>
    </source>
</evidence>
<gene>
    <name evidence="7" type="ORF">LTR84_004762</name>
</gene>
<dbReference type="AlphaFoldDB" id="A0AAV9NMT8"/>
<dbReference type="PANTHER" id="PTHR31162:SF3">
    <property type="entry name" value="TRANSPORTER_MALIC ACID TRANSPORT PROTEIN, PUTATIVE-RELATED"/>
    <property type="match status" value="1"/>
</dbReference>
<dbReference type="Pfam" id="PF03595">
    <property type="entry name" value="SLAC1"/>
    <property type="match status" value="1"/>
</dbReference>
<feature type="transmembrane region" description="Helical" evidence="6">
    <location>
        <begin position="239"/>
        <end position="257"/>
    </location>
</feature>
<comment type="caution">
    <text evidence="7">The sequence shown here is derived from an EMBL/GenBank/DDBJ whole genome shotgun (WGS) entry which is preliminary data.</text>
</comment>
<feature type="compositionally biased region" description="Polar residues" evidence="5">
    <location>
        <begin position="1"/>
        <end position="10"/>
    </location>
</feature>
<comment type="subcellular location">
    <subcellularLocation>
        <location evidence="1">Membrane</location>
        <topology evidence="1">Multi-pass membrane protein</topology>
    </subcellularLocation>
</comment>
<feature type="compositionally biased region" description="Basic and acidic residues" evidence="5">
    <location>
        <begin position="462"/>
        <end position="477"/>
    </location>
</feature>
<dbReference type="InterPro" id="IPR038665">
    <property type="entry name" value="Voltage-dep_anion_channel_sf"/>
</dbReference>
<dbReference type="GO" id="GO:0015140">
    <property type="term" value="F:malate transmembrane transporter activity"/>
    <property type="evidence" value="ECO:0007669"/>
    <property type="project" value="InterPro"/>
</dbReference>
<dbReference type="GO" id="GO:0016020">
    <property type="term" value="C:membrane"/>
    <property type="evidence" value="ECO:0007669"/>
    <property type="project" value="UniProtKB-SubCell"/>
</dbReference>
<feature type="transmembrane region" description="Helical" evidence="6">
    <location>
        <begin position="173"/>
        <end position="194"/>
    </location>
</feature>
<dbReference type="Proteomes" id="UP001358417">
    <property type="component" value="Unassembled WGS sequence"/>
</dbReference>
<feature type="transmembrane region" description="Helical" evidence="6">
    <location>
        <begin position="423"/>
        <end position="448"/>
    </location>
</feature>
<feature type="region of interest" description="Disordered" evidence="5">
    <location>
        <begin position="1"/>
        <end position="90"/>
    </location>
</feature>
<dbReference type="CDD" id="cd09317">
    <property type="entry name" value="TDT_Mae1_like"/>
    <property type="match status" value="1"/>
</dbReference>
<feature type="transmembrane region" description="Helical" evidence="6">
    <location>
        <begin position="350"/>
        <end position="376"/>
    </location>
</feature>
<dbReference type="EMBL" id="JAVRRD010000002">
    <property type="protein sequence ID" value="KAK5062688.1"/>
    <property type="molecule type" value="Genomic_DNA"/>
</dbReference>
<feature type="compositionally biased region" description="Basic and acidic residues" evidence="5">
    <location>
        <begin position="60"/>
        <end position="71"/>
    </location>
</feature>
<evidence type="ECO:0000256" key="6">
    <source>
        <dbReference type="SAM" id="Phobius"/>
    </source>
</evidence>
<dbReference type="GeneID" id="89972940"/>
<reference evidence="7 8" key="1">
    <citation type="submission" date="2023-08" db="EMBL/GenBank/DDBJ databases">
        <title>Black Yeasts Isolated from many extreme environments.</title>
        <authorList>
            <person name="Coleine C."/>
            <person name="Stajich J.E."/>
            <person name="Selbmann L."/>
        </authorList>
    </citation>
    <scope>NUCLEOTIDE SEQUENCE [LARGE SCALE GENOMIC DNA]</scope>
    <source>
        <strain evidence="7 8">CCFEE 5792</strain>
    </source>
</reference>
<evidence type="ECO:0000256" key="1">
    <source>
        <dbReference type="ARBA" id="ARBA00004141"/>
    </source>
</evidence>
<evidence type="ECO:0000256" key="5">
    <source>
        <dbReference type="SAM" id="MobiDB-lite"/>
    </source>
</evidence>
<protein>
    <recommendedName>
        <fullName evidence="9">C4-dicarboxylate transporter/malic acid transporter</fullName>
    </recommendedName>
</protein>
<dbReference type="InterPro" id="IPR004695">
    <property type="entry name" value="SLAC1/Mae1/Ssu1/TehA"/>
</dbReference>
<feature type="transmembrane region" description="Helical" evidence="6">
    <location>
        <begin position="277"/>
        <end position="299"/>
    </location>
</feature>
<evidence type="ECO:0000313" key="8">
    <source>
        <dbReference type="Proteomes" id="UP001358417"/>
    </source>
</evidence>
<feature type="transmembrane region" description="Helical" evidence="6">
    <location>
        <begin position="397"/>
        <end position="417"/>
    </location>
</feature>
<name>A0AAV9NMT8_9EURO</name>
<keyword evidence="2 6" id="KW-0812">Transmembrane</keyword>
<accession>A0AAV9NMT8</accession>
<keyword evidence="8" id="KW-1185">Reference proteome</keyword>
<evidence type="ECO:0008006" key="9">
    <source>
        <dbReference type="Google" id="ProtNLM"/>
    </source>
</evidence>
<dbReference type="RefSeq" id="XP_064710960.1">
    <property type="nucleotide sequence ID" value="XM_064848336.1"/>
</dbReference>
<feature type="transmembrane region" description="Helical" evidence="6">
    <location>
        <begin position="206"/>
        <end position="227"/>
    </location>
</feature>
<sequence>MSRSRVTAKSNHGDDEHWLGVSRSSRPDGWRTPTIEDPGHPANRPKNSDDTLLDQRSSARRREDAASELDRQANMFPINTPPPTDDEKPKHLTWKQRIKHVTWAWFTLCMATGGIASVLYSVPYQFHGLRAIGIAIFLLNIVLYLIIWAMMICRFYFFPYTFWASLTHPTESLFVPAFAVAFGTILINIVEYGFNRTGLWLNHAVVVLYWIDAAVAFILSIGIYLILWSSQSFTIARMTPIWIFPAYPLLIIGPHAAKLSAQLPNARQATQIIIGGFTIQGIGFLVSLTIYSAFVYRLMTQKLPAEALRPGMFVSVGPSAFTVSGVLGMANNLHHIIARTPDSTFLDVPGLLAAQILRLVASWMCLWLWGLAWWFFFVSLLSNIDCLRAKHRTQFAMTWYSFIFPQTALTSATFSIAKAFDVAAIRVIGCVMACLLILVWFFVVGCMIKAIYEKQVLWPEKGEDKSEGGFKARDEVKSFLPTTRPTQEEKDEAIDMLDRP</sequence>
<evidence type="ECO:0000256" key="3">
    <source>
        <dbReference type="ARBA" id="ARBA00022989"/>
    </source>
</evidence>
<dbReference type="InterPro" id="IPR030185">
    <property type="entry name" value="Mae1"/>
</dbReference>
<feature type="transmembrane region" description="Helical" evidence="6">
    <location>
        <begin position="128"/>
        <end position="152"/>
    </location>
</feature>
<evidence type="ECO:0000256" key="2">
    <source>
        <dbReference type="ARBA" id="ARBA00022692"/>
    </source>
</evidence>
<organism evidence="7 8">
    <name type="scientific">Exophiala bonariae</name>
    <dbReference type="NCBI Taxonomy" id="1690606"/>
    <lineage>
        <taxon>Eukaryota</taxon>
        <taxon>Fungi</taxon>
        <taxon>Dikarya</taxon>
        <taxon>Ascomycota</taxon>
        <taxon>Pezizomycotina</taxon>
        <taxon>Eurotiomycetes</taxon>
        <taxon>Chaetothyriomycetidae</taxon>
        <taxon>Chaetothyriales</taxon>
        <taxon>Herpotrichiellaceae</taxon>
        <taxon>Exophiala</taxon>
    </lineage>
</organism>
<feature type="transmembrane region" description="Helical" evidence="6">
    <location>
        <begin position="103"/>
        <end position="122"/>
    </location>
</feature>
<proteinExistence type="predicted"/>
<evidence type="ECO:0000313" key="7">
    <source>
        <dbReference type="EMBL" id="KAK5062688.1"/>
    </source>
</evidence>
<keyword evidence="3 6" id="KW-1133">Transmembrane helix</keyword>
<feature type="region of interest" description="Disordered" evidence="5">
    <location>
        <begin position="462"/>
        <end position="500"/>
    </location>
</feature>